<evidence type="ECO:0000313" key="6">
    <source>
        <dbReference type="Proteomes" id="UP001604336"/>
    </source>
</evidence>
<dbReference type="InterPro" id="IPR036188">
    <property type="entry name" value="FAD/NAD-bd_sf"/>
</dbReference>
<dbReference type="Gene3D" id="3.50.50.60">
    <property type="entry name" value="FAD/NAD(P)-binding domain"/>
    <property type="match status" value="1"/>
</dbReference>
<dbReference type="Proteomes" id="UP001604336">
    <property type="component" value="Unassembled WGS sequence"/>
</dbReference>
<keyword evidence="2" id="KW-0274">FAD</keyword>
<proteinExistence type="predicted"/>
<evidence type="ECO:0000256" key="1">
    <source>
        <dbReference type="ARBA" id="ARBA00022630"/>
    </source>
</evidence>
<dbReference type="AlphaFoldDB" id="A0ABD1RXG9"/>
<comment type="caution">
    <text evidence="5">The sequence shown here is derived from an EMBL/GenBank/DDBJ whole genome shotgun (WGS) entry which is preliminary data.</text>
</comment>
<evidence type="ECO:0000313" key="5">
    <source>
        <dbReference type="EMBL" id="KAL2492886.1"/>
    </source>
</evidence>
<keyword evidence="6" id="KW-1185">Reference proteome</keyword>
<gene>
    <name evidence="5" type="ORF">Adt_28514</name>
</gene>
<keyword evidence="1" id="KW-0285">Flavoprotein</keyword>
<feature type="domain" description="FAD dependent oxidoreductase" evidence="4">
    <location>
        <begin position="6"/>
        <end position="53"/>
    </location>
</feature>
<dbReference type="InterPro" id="IPR050346">
    <property type="entry name" value="FMO-like"/>
</dbReference>
<dbReference type="InterPro" id="IPR006076">
    <property type="entry name" value="FAD-dep_OxRdtase"/>
</dbReference>
<name>A0ABD1RXG9_9LAMI</name>
<keyword evidence="3" id="KW-0560">Oxidoreductase</keyword>
<dbReference type="PANTHER" id="PTHR23023">
    <property type="entry name" value="DIMETHYLANILINE MONOOXYGENASE"/>
    <property type="match status" value="1"/>
</dbReference>
<reference evidence="6" key="1">
    <citation type="submission" date="2024-07" db="EMBL/GenBank/DDBJ databases">
        <title>Two chromosome-level genome assemblies of Korean endemic species Abeliophyllum distichum and Forsythia ovata (Oleaceae).</title>
        <authorList>
            <person name="Jang H."/>
        </authorList>
    </citation>
    <scope>NUCLEOTIDE SEQUENCE [LARGE SCALE GENOMIC DNA]</scope>
</reference>
<accession>A0ABD1RXG9</accession>
<organism evidence="5 6">
    <name type="scientific">Abeliophyllum distichum</name>
    <dbReference type="NCBI Taxonomy" id="126358"/>
    <lineage>
        <taxon>Eukaryota</taxon>
        <taxon>Viridiplantae</taxon>
        <taxon>Streptophyta</taxon>
        <taxon>Embryophyta</taxon>
        <taxon>Tracheophyta</taxon>
        <taxon>Spermatophyta</taxon>
        <taxon>Magnoliopsida</taxon>
        <taxon>eudicotyledons</taxon>
        <taxon>Gunneridae</taxon>
        <taxon>Pentapetalae</taxon>
        <taxon>asterids</taxon>
        <taxon>lamiids</taxon>
        <taxon>Lamiales</taxon>
        <taxon>Oleaceae</taxon>
        <taxon>Forsythieae</taxon>
        <taxon>Abeliophyllum</taxon>
    </lineage>
</organism>
<sequence length="117" mass="12877">MAKSLKVVVIGAGVVGLASTRELGREGHHVVVCEKSNQLSRTSVYDPKVESDLLSVDPNRKIVHSSLYSSLCTNFPRQLKGFSDYTFEIRKNGKLTTLPGHEEVFGLALPSNPIFVY</sequence>
<dbReference type="EMBL" id="JBFOLK010000008">
    <property type="protein sequence ID" value="KAL2492886.1"/>
    <property type="molecule type" value="Genomic_DNA"/>
</dbReference>
<evidence type="ECO:0000256" key="2">
    <source>
        <dbReference type="ARBA" id="ARBA00022827"/>
    </source>
</evidence>
<evidence type="ECO:0000256" key="3">
    <source>
        <dbReference type="ARBA" id="ARBA00023002"/>
    </source>
</evidence>
<dbReference type="SUPFAM" id="SSF51905">
    <property type="entry name" value="FAD/NAD(P)-binding domain"/>
    <property type="match status" value="1"/>
</dbReference>
<protein>
    <submittedName>
        <fullName evidence="5">Flavin-containing monooxygenase FMO GS-OX-like 1</fullName>
    </submittedName>
</protein>
<dbReference type="GO" id="GO:0016491">
    <property type="term" value="F:oxidoreductase activity"/>
    <property type="evidence" value="ECO:0007669"/>
    <property type="project" value="UniProtKB-KW"/>
</dbReference>
<dbReference type="Pfam" id="PF01266">
    <property type="entry name" value="DAO"/>
    <property type="match status" value="1"/>
</dbReference>
<evidence type="ECO:0000259" key="4">
    <source>
        <dbReference type="Pfam" id="PF01266"/>
    </source>
</evidence>